<dbReference type="GO" id="GO:0003677">
    <property type="term" value="F:DNA binding"/>
    <property type="evidence" value="ECO:0007669"/>
    <property type="project" value="InterPro"/>
</dbReference>
<sequence>MNINPEKEDFGVRLRLALKMANLAHLKTSDIATRFNLRHPEEPVTQQAVHKWLNGLSVPSANKIVTLSKWLNVSEQWLKYGIDDSKSSTSLLSSLDKKLLSLFLNLSDPQKKLIIQIMQNFRK</sequence>
<keyword evidence="3" id="KW-1185">Reference proteome</keyword>
<reference evidence="2 3" key="1">
    <citation type="submission" date="2019-03" db="EMBL/GenBank/DDBJ databases">
        <title>Genomic Encyclopedia of Type Strains, Phase IV (KMG-IV): sequencing the most valuable type-strain genomes for metagenomic binning, comparative biology and taxonomic classification.</title>
        <authorList>
            <person name="Goeker M."/>
        </authorList>
    </citation>
    <scope>NUCLEOTIDE SEQUENCE [LARGE SCALE GENOMIC DNA]</scope>
    <source>
        <strain evidence="2 3">DSM 15534</strain>
    </source>
</reference>
<dbReference type="PROSITE" id="PS50943">
    <property type="entry name" value="HTH_CROC1"/>
    <property type="match status" value="1"/>
</dbReference>
<dbReference type="AlphaFoldDB" id="A0A4R1G0G4"/>
<name>A0A4R1G0G4_9PAST</name>
<gene>
    <name evidence="2" type="ORF">EV694_0842</name>
</gene>
<evidence type="ECO:0000313" key="3">
    <source>
        <dbReference type="Proteomes" id="UP000294702"/>
    </source>
</evidence>
<dbReference type="InterPro" id="IPR001387">
    <property type="entry name" value="Cro/C1-type_HTH"/>
</dbReference>
<protein>
    <recommendedName>
        <fullName evidence="1">HTH cro/C1-type domain-containing protein</fullName>
    </recommendedName>
</protein>
<dbReference type="OrthoDB" id="5636356at2"/>
<dbReference type="Proteomes" id="UP000294702">
    <property type="component" value="Unassembled WGS sequence"/>
</dbReference>
<feature type="domain" description="HTH cro/C1-type" evidence="1">
    <location>
        <begin position="44"/>
        <end position="78"/>
    </location>
</feature>
<dbReference type="Gene3D" id="1.10.260.40">
    <property type="entry name" value="lambda repressor-like DNA-binding domains"/>
    <property type="match status" value="1"/>
</dbReference>
<accession>A0A4R1G0G4</accession>
<dbReference type="RefSeq" id="WP_132689650.1">
    <property type="nucleotide sequence ID" value="NZ_SMFT01000002.1"/>
</dbReference>
<proteinExistence type="predicted"/>
<evidence type="ECO:0000259" key="1">
    <source>
        <dbReference type="PROSITE" id="PS50943"/>
    </source>
</evidence>
<dbReference type="SUPFAM" id="SSF47413">
    <property type="entry name" value="lambda repressor-like DNA-binding domains"/>
    <property type="match status" value="1"/>
</dbReference>
<comment type="caution">
    <text evidence="2">The sequence shown here is derived from an EMBL/GenBank/DDBJ whole genome shotgun (WGS) entry which is preliminary data.</text>
</comment>
<evidence type="ECO:0000313" key="2">
    <source>
        <dbReference type="EMBL" id="TCJ98438.1"/>
    </source>
</evidence>
<dbReference type="InterPro" id="IPR010982">
    <property type="entry name" value="Lambda_DNA-bd_dom_sf"/>
</dbReference>
<organism evidence="2 3">
    <name type="scientific">Volucribacter psittacicida</name>
    <dbReference type="NCBI Taxonomy" id="203482"/>
    <lineage>
        <taxon>Bacteria</taxon>
        <taxon>Pseudomonadati</taxon>
        <taxon>Pseudomonadota</taxon>
        <taxon>Gammaproteobacteria</taxon>
        <taxon>Pasteurellales</taxon>
        <taxon>Pasteurellaceae</taxon>
        <taxon>Volucribacter</taxon>
    </lineage>
</organism>
<dbReference type="EMBL" id="SMFT01000002">
    <property type="protein sequence ID" value="TCJ98438.1"/>
    <property type="molecule type" value="Genomic_DNA"/>
</dbReference>
<dbReference type="CDD" id="cd00093">
    <property type="entry name" value="HTH_XRE"/>
    <property type="match status" value="1"/>
</dbReference>